<feature type="binding site" evidence="8">
    <location>
        <position position="8"/>
    </location>
    <ligand>
        <name>Mg(2+)</name>
        <dbReference type="ChEBI" id="CHEBI:18420"/>
    </ligand>
</feature>
<dbReference type="InterPro" id="IPR008278">
    <property type="entry name" value="4-PPantetheinyl_Trfase_dom"/>
</dbReference>
<dbReference type="GO" id="GO:0005737">
    <property type="term" value="C:cytoplasm"/>
    <property type="evidence" value="ECO:0007669"/>
    <property type="project" value="UniProtKB-SubCell"/>
</dbReference>
<proteinExistence type="inferred from homology"/>
<reference evidence="10" key="2">
    <citation type="journal article" date="2021" name="PeerJ">
        <title>Extensive microbial diversity within the chicken gut microbiome revealed by metagenomics and culture.</title>
        <authorList>
            <person name="Gilroy R."/>
            <person name="Ravi A."/>
            <person name="Getino M."/>
            <person name="Pursley I."/>
            <person name="Horton D.L."/>
            <person name="Alikhan N.F."/>
            <person name="Baker D."/>
            <person name="Gharbi K."/>
            <person name="Hall N."/>
            <person name="Watson M."/>
            <person name="Adriaenssens E.M."/>
            <person name="Foster-Nyarko E."/>
            <person name="Jarju S."/>
            <person name="Secka A."/>
            <person name="Antonio M."/>
            <person name="Oren A."/>
            <person name="Chaudhuri R.R."/>
            <person name="La Ragione R."/>
            <person name="Hildebrand F."/>
            <person name="Pallen M.J."/>
        </authorList>
    </citation>
    <scope>NUCLEOTIDE SEQUENCE</scope>
    <source>
        <strain evidence="10">CHK195-4489</strain>
    </source>
</reference>
<evidence type="ECO:0000256" key="4">
    <source>
        <dbReference type="ARBA" id="ARBA00022832"/>
    </source>
</evidence>
<dbReference type="GO" id="GO:0008897">
    <property type="term" value="F:holo-[acyl-carrier-protein] synthase activity"/>
    <property type="evidence" value="ECO:0007669"/>
    <property type="project" value="UniProtKB-UniRule"/>
</dbReference>
<dbReference type="NCBIfam" id="TIGR00556">
    <property type="entry name" value="pantethn_trn"/>
    <property type="match status" value="1"/>
</dbReference>
<dbReference type="NCBIfam" id="TIGR00516">
    <property type="entry name" value="acpS"/>
    <property type="match status" value="1"/>
</dbReference>
<dbReference type="Pfam" id="PF01648">
    <property type="entry name" value="ACPS"/>
    <property type="match status" value="1"/>
</dbReference>
<evidence type="ECO:0000256" key="8">
    <source>
        <dbReference type="HAMAP-Rule" id="MF_00101"/>
    </source>
</evidence>
<keyword evidence="4 8" id="KW-0276">Fatty acid metabolism</keyword>
<protein>
    <recommendedName>
        <fullName evidence="8">Holo-[acyl-carrier-protein] synthase</fullName>
        <shortName evidence="8">Holo-ACP synthase</shortName>
        <ecNumber evidence="8">2.7.8.7</ecNumber>
    </recommendedName>
    <alternativeName>
        <fullName evidence="8">4'-phosphopantetheinyl transferase AcpS</fullName>
    </alternativeName>
</protein>
<keyword evidence="8" id="KW-0963">Cytoplasm</keyword>
<dbReference type="InterPro" id="IPR004568">
    <property type="entry name" value="Ppantetheine-prot_Trfase_dom"/>
</dbReference>
<comment type="subcellular location">
    <subcellularLocation>
        <location evidence="8">Cytoplasm</location>
    </subcellularLocation>
</comment>
<dbReference type="HAMAP" id="MF_00101">
    <property type="entry name" value="AcpS"/>
    <property type="match status" value="1"/>
</dbReference>
<dbReference type="InterPro" id="IPR037143">
    <property type="entry name" value="4-PPantetheinyl_Trfase_dom_sf"/>
</dbReference>
<sequence length="128" mass="14196">MRILVGTDITEIERIRHSVEKLGRPFLTKIFTEGEISYCEGRGQKKYESYAARFAAKEAVSKAFGTGISAEARLSEIEIRNDERGKPCLILHGKTRQYYTEVLKGVSADISLSHSDSAALAFAAILLE</sequence>
<keyword evidence="2 8" id="KW-0808">Transferase</keyword>
<organism evidence="10 11">
    <name type="scientific">Candidatus Egerieisoma faecipullorum</name>
    <dbReference type="NCBI Taxonomy" id="2840963"/>
    <lineage>
        <taxon>Bacteria</taxon>
        <taxon>Bacillati</taxon>
        <taxon>Bacillota</taxon>
        <taxon>Clostridia</taxon>
        <taxon>Eubacteriales</taxon>
        <taxon>Clostridiaceae</taxon>
        <taxon>Clostridiaceae incertae sedis</taxon>
        <taxon>Candidatus Egerieisoma</taxon>
    </lineage>
</organism>
<evidence type="ECO:0000259" key="9">
    <source>
        <dbReference type="Pfam" id="PF01648"/>
    </source>
</evidence>
<keyword evidence="7 8" id="KW-0275">Fatty acid biosynthesis</keyword>
<keyword evidence="1 8" id="KW-0444">Lipid biosynthesis</keyword>
<reference evidence="10" key="1">
    <citation type="submission" date="2020-10" db="EMBL/GenBank/DDBJ databases">
        <authorList>
            <person name="Gilroy R."/>
        </authorList>
    </citation>
    <scope>NUCLEOTIDE SEQUENCE</scope>
    <source>
        <strain evidence="10">CHK195-4489</strain>
    </source>
</reference>
<evidence type="ECO:0000256" key="5">
    <source>
        <dbReference type="ARBA" id="ARBA00022842"/>
    </source>
</evidence>
<dbReference type="Gene3D" id="3.90.470.20">
    <property type="entry name" value="4'-phosphopantetheinyl transferase domain"/>
    <property type="match status" value="1"/>
</dbReference>
<keyword evidence="3 8" id="KW-0479">Metal-binding</keyword>
<dbReference type="AlphaFoldDB" id="A0A9D1I859"/>
<evidence type="ECO:0000256" key="6">
    <source>
        <dbReference type="ARBA" id="ARBA00023098"/>
    </source>
</evidence>
<dbReference type="Proteomes" id="UP000824089">
    <property type="component" value="Unassembled WGS sequence"/>
</dbReference>
<evidence type="ECO:0000256" key="2">
    <source>
        <dbReference type="ARBA" id="ARBA00022679"/>
    </source>
</evidence>
<dbReference type="SUPFAM" id="SSF56214">
    <property type="entry name" value="4'-phosphopantetheinyl transferase"/>
    <property type="match status" value="1"/>
</dbReference>
<dbReference type="InterPro" id="IPR002582">
    <property type="entry name" value="ACPS"/>
</dbReference>
<dbReference type="EMBL" id="DVMM01000142">
    <property type="protein sequence ID" value="HIU29989.1"/>
    <property type="molecule type" value="Genomic_DNA"/>
</dbReference>
<keyword evidence="6 8" id="KW-0443">Lipid metabolism</keyword>
<comment type="catalytic activity">
    <reaction evidence="8">
        <text>apo-[ACP] + CoA = holo-[ACP] + adenosine 3',5'-bisphosphate + H(+)</text>
        <dbReference type="Rhea" id="RHEA:12068"/>
        <dbReference type="Rhea" id="RHEA-COMP:9685"/>
        <dbReference type="Rhea" id="RHEA-COMP:9690"/>
        <dbReference type="ChEBI" id="CHEBI:15378"/>
        <dbReference type="ChEBI" id="CHEBI:29999"/>
        <dbReference type="ChEBI" id="CHEBI:57287"/>
        <dbReference type="ChEBI" id="CHEBI:58343"/>
        <dbReference type="ChEBI" id="CHEBI:64479"/>
        <dbReference type="EC" id="2.7.8.7"/>
    </reaction>
</comment>
<comment type="caution">
    <text evidence="10">The sequence shown here is derived from an EMBL/GenBank/DDBJ whole genome shotgun (WGS) entry which is preliminary data.</text>
</comment>
<evidence type="ECO:0000256" key="3">
    <source>
        <dbReference type="ARBA" id="ARBA00022723"/>
    </source>
</evidence>
<feature type="domain" description="4'-phosphopantetheinyl transferase" evidence="9">
    <location>
        <begin position="5"/>
        <end position="102"/>
    </location>
</feature>
<comment type="cofactor">
    <cofactor evidence="8">
        <name>Mg(2+)</name>
        <dbReference type="ChEBI" id="CHEBI:18420"/>
    </cofactor>
</comment>
<name>A0A9D1I859_9CLOT</name>
<gene>
    <name evidence="8 10" type="primary">acpS</name>
    <name evidence="10" type="ORF">IAD50_06815</name>
</gene>
<evidence type="ECO:0000313" key="10">
    <source>
        <dbReference type="EMBL" id="HIU29989.1"/>
    </source>
</evidence>
<dbReference type="GO" id="GO:0000287">
    <property type="term" value="F:magnesium ion binding"/>
    <property type="evidence" value="ECO:0007669"/>
    <property type="project" value="UniProtKB-UniRule"/>
</dbReference>
<keyword evidence="5 8" id="KW-0460">Magnesium</keyword>
<evidence type="ECO:0000313" key="11">
    <source>
        <dbReference type="Proteomes" id="UP000824089"/>
    </source>
</evidence>
<comment type="similarity">
    <text evidence="8">Belongs to the P-Pant transferase superfamily. AcpS family.</text>
</comment>
<feature type="binding site" evidence="8">
    <location>
        <position position="58"/>
    </location>
    <ligand>
        <name>Mg(2+)</name>
        <dbReference type="ChEBI" id="CHEBI:18420"/>
    </ligand>
</feature>
<comment type="function">
    <text evidence="8">Transfers the 4'-phosphopantetheine moiety from coenzyme A to a Ser of acyl-carrier-protein.</text>
</comment>
<evidence type="ECO:0000256" key="7">
    <source>
        <dbReference type="ARBA" id="ARBA00023160"/>
    </source>
</evidence>
<accession>A0A9D1I859</accession>
<dbReference type="GO" id="GO:0006633">
    <property type="term" value="P:fatty acid biosynthetic process"/>
    <property type="evidence" value="ECO:0007669"/>
    <property type="project" value="UniProtKB-UniRule"/>
</dbReference>
<dbReference type="EC" id="2.7.8.7" evidence="8"/>
<evidence type="ECO:0000256" key="1">
    <source>
        <dbReference type="ARBA" id="ARBA00022516"/>
    </source>
</evidence>